<evidence type="ECO:0000256" key="7">
    <source>
        <dbReference type="ARBA" id="ARBA00023065"/>
    </source>
</evidence>
<feature type="chain" id="PRO_5041737945" description="EF-hand domain-containing protein" evidence="10">
    <location>
        <begin position="24"/>
        <end position="500"/>
    </location>
</feature>
<evidence type="ECO:0000256" key="2">
    <source>
        <dbReference type="ARBA" id="ARBA00022448"/>
    </source>
</evidence>
<dbReference type="InterPro" id="IPR018247">
    <property type="entry name" value="EF_Hand_1_Ca_BS"/>
</dbReference>
<sequence length="500" mass="55236">MSSNTPYLIFLLLLIFGGHLSLSMSLPSTPSIQIPDGVHHDFWETSNIRLMRAESECEETYGFLPCSTTVLGNLFLIVVYCYITFFAANYVSKGSDLLLEILGPGVVGGMFLPAVRVFPDAMLILVSGLSGSTEIAQSKVSVGMGLLAGSTILLLTTIWGTCIVFGRRDFEGSIPRYSNDTKRFSWTGSGVITDKLTKYAAKIMAISIIPFIIVQLSQVLLNSSLERRLAILVVLIVSVVQLVSYCLYQVLHPGIQRRHLNYAKHRHVIAGFLQHLNMHAIGKLLDENGEPNIPIIEKLFQRIDENGDGYLSASELRALVIGIRFEDIDFDKDDAVEKLMTEFDTSQDLRVDMGEFVAGVSKWLNEAKRLEDIASAVDRPVFRSLKLFSIFRMQTKHEHDLLGAGDHQSDGVGKGVEKHKREAWKAVLMLLLGTAIVSMFADPLIDTVGNFSEATGIPTFFISFIALPFATNPDAVFTIKVATEKKTTSASLSCSEVCRR</sequence>
<keyword evidence="8 9" id="KW-0472">Membrane</keyword>
<dbReference type="EMBL" id="BTGU01000051">
    <property type="protein sequence ID" value="GMN54432.1"/>
    <property type="molecule type" value="Genomic_DNA"/>
</dbReference>
<dbReference type="GO" id="GO:0012505">
    <property type="term" value="C:endomembrane system"/>
    <property type="evidence" value="ECO:0007669"/>
    <property type="project" value="UniProtKB-SubCell"/>
</dbReference>
<gene>
    <name evidence="12" type="ORF">TIFTF001_023556</name>
</gene>
<dbReference type="PROSITE" id="PS00018">
    <property type="entry name" value="EF_HAND_1"/>
    <property type="match status" value="1"/>
</dbReference>
<keyword evidence="4 9" id="KW-0812">Transmembrane</keyword>
<dbReference type="SUPFAM" id="SSF47473">
    <property type="entry name" value="EF-hand"/>
    <property type="match status" value="1"/>
</dbReference>
<dbReference type="Pfam" id="PF01699">
    <property type="entry name" value="Na_Ca_ex"/>
    <property type="match status" value="2"/>
</dbReference>
<organism evidence="12 13">
    <name type="scientific">Ficus carica</name>
    <name type="common">Common fig</name>
    <dbReference type="NCBI Taxonomy" id="3494"/>
    <lineage>
        <taxon>Eukaryota</taxon>
        <taxon>Viridiplantae</taxon>
        <taxon>Streptophyta</taxon>
        <taxon>Embryophyta</taxon>
        <taxon>Tracheophyta</taxon>
        <taxon>Spermatophyta</taxon>
        <taxon>Magnoliopsida</taxon>
        <taxon>eudicotyledons</taxon>
        <taxon>Gunneridae</taxon>
        <taxon>Pentapetalae</taxon>
        <taxon>rosids</taxon>
        <taxon>fabids</taxon>
        <taxon>Rosales</taxon>
        <taxon>Moraceae</taxon>
        <taxon>Ficeae</taxon>
        <taxon>Ficus</taxon>
    </lineage>
</organism>
<evidence type="ECO:0000256" key="4">
    <source>
        <dbReference type="ARBA" id="ARBA00022692"/>
    </source>
</evidence>
<keyword evidence="2" id="KW-0813">Transport</keyword>
<comment type="subcellular location">
    <subcellularLocation>
        <location evidence="1">Endomembrane system</location>
        <topology evidence="1">Multi-pass membrane protein</topology>
    </subcellularLocation>
</comment>
<evidence type="ECO:0000256" key="10">
    <source>
        <dbReference type="SAM" id="SignalP"/>
    </source>
</evidence>
<dbReference type="Proteomes" id="UP001187192">
    <property type="component" value="Unassembled WGS sequence"/>
</dbReference>
<dbReference type="CDD" id="cd00051">
    <property type="entry name" value="EFh"/>
    <property type="match status" value="1"/>
</dbReference>
<dbReference type="InterPro" id="IPR002048">
    <property type="entry name" value="EF_hand_dom"/>
</dbReference>
<protein>
    <recommendedName>
        <fullName evidence="11">EF-hand domain-containing protein</fullName>
    </recommendedName>
</protein>
<evidence type="ECO:0000256" key="6">
    <source>
        <dbReference type="ARBA" id="ARBA00022989"/>
    </source>
</evidence>
<dbReference type="AlphaFoldDB" id="A0AA88DGB4"/>
<evidence type="ECO:0000313" key="13">
    <source>
        <dbReference type="Proteomes" id="UP001187192"/>
    </source>
</evidence>
<dbReference type="GO" id="GO:0016020">
    <property type="term" value="C:membrane"/>
    <property type="evidence" value="ECO:0007669"/>
    <property type="project" value="InterPro"/>
</dbReference>
<dbReference type="PANTHER" id="PTHR31503:SF36">
    <property type="entry name" value="SODIUM_CALCIUM EXCHANGER MEMBRANE REGION DOMAIN-CONTAINING PROTEIN"/>
    <property type="match status" value="1"/>
</dbReference>
<keyword evidence="13" id="KW-1185">Reference proteome</keyword>
<keyword evidence="3" id="KW-0050">Antiport</keyword>
<feature type="transmembrane region" description="Helical" evidence="9">
    <location>
        <begin position="451"/>
        <end position="470"/>
    </location>
</feature>
<dbReference type="InterPro" id="IPR004713">
    <property type="entry name" value="CaH_exchang"/>
</dbReference>
<proteinExistence type="predicted"/>
<evidence type="ECO:0000313" key="12">
    <source>
        <dbReference type="EMBL" id="GMN54432.1"/>
    </source>
</evidence>
<keyword evidence="10" id="KW-0732">Signal</keyword>
<dbReference type="PROSITE" id="PS50222">
    <property type="entry name" value="EF_HAND_2"/>
    <property type="match status" value="2"/>
</dbReference>
<feature type="transmembrane region" description="Helical" evidence="9">
    <location>
        <begin position="97"/>
        <end position="118"/>
    </location>
</feature>
<feature type="transmembrane region" description="Helical" evidence="9">
    <location>
        <begin position="229"/>
        <end position="248"/>
    </location>
</feature>
<evidence type="ECO:0000256" key="9">
    <source>
        <dbReference type="SAM" id="Phobius"/>
    </source>
</evidence>
<evidence type="ECO:0000256" key="8">
    <source>
        <dbReference type="ARBA" id="ARBA00023136"/>
    </source>
</evidence>
<feature type="transmembrane region" description="Helical" evidence="9">
    <location>
        <begin position="146"/>
        <end position="166"/>
    </location>
</feature>
<dbReference type="GO" id="GO:0005509">
    <property type="term" value="F:calcium ion binding"/>
    <property type="evidence" value="ECO:0007669"/>
    <property type="project" value="InterPro"/>
</dbReference>
<name>A0AA88DGB4_FICCA</name>
<dbReference type="InterPro" id="IPR004837">
    <property type="entry name" value="NaCa_Exmemb"/>
</dbReference>
<dbReference type="PANTHER" id="PTHR31503">
    <property type="entry name" value="VACUOLAR CALCIUM ION TRANSPORTER"/>
    <property type="match status" value="1"/>
</dbReference>
<dbReference type="InterPro" id="IPR011992">
    <property type="entry name" value="EF-hand-dom_pair"/>
</dbReference>
<reference evidence="12" key="1">
    <citation type="submission" date="2023-07" db="EMBL/GenBank/DDBJ databases">
        <title>draft genome sequence of fig (Ficus carica).</title>
        <authorList>
            <person name="Takahashi T."/>
            <person name="Nishimura K."/>
        </authorList>
    </citation>
    <scope>NUCLEOTIDE SEQUENCE</scope>
</reference>
<evidence type="ECO:0000256" key="3">
    <source>
        <dbReference type="ARBA" id="ARBA00022449"/>
    </source>
</evidence>
<evidence type="ECO:0000256" key="5">
    <source>
        <dbReference type="ARBA" id="ARBA00022837"/>
    </source>
</evidence>
<feature type="transmembrane region" description="Helical" evidence="9">
    <location>
        <begin position="426"/>
        <end position="445"/>
    </location>
</feature>
<keyword evidence="5" id="KW-0106">Calcium</keyword>
<dbReference type="GO" id="GO:0015369">
    <property type="term" value="F:calcium:proton antiporter activity"/>
    <property type="evidence" value="ECO:0007669"/>
    <property type="project" value="TreeGrafter"/>
</dbReference>
<feature type="signal peptide" evidence="10">
    <location>
        <begin position="1"/>
        <end position="23"/>
    </location>
</feature>
<feature type="domain" description="EF-hand" evidence="11">
    <location>
        <begin position="331"/>
        <end position="366"/>
    </location>
</feature>
<dbReference type="GO" id="GO:0006874">
    <property type="term" value="P:intracellular calcium ion homeostasis"/>
    <property type="evidence" value="ECO:0007669"/>
    <property type="project" value="TreeGrafter"/>
</dbReference>
<feature type="domain" description="EF-hand" evidence="11">
    <location>
        <begin position="291"/>
        <end position="326"/>
    </location>
</feature>
<dbReference type="Gene3D" id="1.10.238.10">
    <property type="entry name" value="EF-hand"/>
    <property type="match status" value="1"/>
</dbReference>
<dbReference type="Pfam" id="PF13499">
    <property type="entry name" value="EF-hand_7"/>
    <property type="match status" value="1"/>
</dbReference>
<keyword evidence="6 9" id="KW-1133">Transmembrane helix</keyword>
<keyword evidence="7" id="KW-0406">Ion transport</keyword>
<feature type="transmembrane region" description="Helical" evidence="9">
    <location>
        <begin position="199"/>
        <end position="217"/>
    </location>
</feature>
<dbReference type="SMART" id="SM00054">
    <property type="entry name" value="EFh"/>
    <property type="match status" value="2"/>
</dbReference>
<evidence type="ECO:0000256" key="1">
    <source>
        <dbReference type="ARBA" id="ARBA00004127"/>
    </source>
</evidence>
<accession>A0AA88DGB4</accession>
<evidence type="ECO:0000259" key="11">
    <source>
        <dbReference type="PROSITE" id="PS50222"/>
    </source>
</evidence>
<comment type="caution">
    <text evidence="12">The sequence shown here is derived from an EMBL/GenBank/DDBJ whole genome shotgun (WGS) entry which is preliminary data.</text>
</comment>
<feature type="transmembrane region" description="Helical" evidence="9">
    <location>
        <begin position="70"/>
        <end position="90"/>
    </location>
</feature>